<dbReference type="InterPro" id="IPR000421">
    <property type="entry name" value="FA58C"/>
</dbReference>
<dbReference type="InterPro" id="IPR013320">
    <property type="entry name" value="ConA-like_dom_sf"/>
</dbReference>
<evidence type="ECO:0000259" key="5">
    <source>
        <dbReference type="PROSITE" id="PS50022"/>
    </source>
</evidence>
<name>A0ABU1V3W9_9GAMM</name>
<feature type="domain" description="F5/8 type C" evidence="5">
    <location>
        <begin position="911"/>
        <end position="1054"/>
    </location>
</feature>
<dbReference type="Proteomes" id="UP001253595">
    <property type="component" value="Unassembled WGS sequence"/>
</dbReference>
<dbReference type="SUPFAM" id="SSF49899">
    <property type="entry name" value="Concanavalin A-like lectins/glucanases"/>
    <property type="match status" value="1"/>
</dbReference>
<reference evidence="7 8" key="1">
    <citation type="submission" date="2023-07" db="EMBL/GenBank/DDBJ databases">
        <title>Sorghum-associated microbial communities from plants grown in Nebraska, USA.</title>
        <authorList>
            <person name="Schachtman D."/>
        </authorList>
    </citation>
    <scope>NUCLEOTIDE SEQUENCE [LARGE SCALE GENOMIC DNA]</scope>
    <source>
        <strain evidence="7 8">BE190</strain>
    </source>
</reference>
<dbReference type="SUPFAM" id="SSF49785">
    <property type="entry name" value="Galactose-binding domain-like"/>
    <property type="match status" value="4"/>
</dbReference>
<organism evidence="7 8">
    <name type="scientific">Cellvibrio fibrivorans</name>
    <dbReference type="NCBI Taxonomy" id="126350"/>
    <lineage>
        <taxon>Bacteria</taxon>
        <taxon>Pseudomonadati</taxon>
        <taxon>Pseudomonadota</taxon>
        <taxon>Gammaproteobacteria</taxon>
        <taxon>Cellvibrionales</taxon>
        <taxon>Cellvibrionaceae</taxon>
        <taxon>Cellvibrio</taxon>
    </lineage>
</organism>
<dbReference type="PROSITE" id="PS50022">
    <property type="entry name" value="FA58C_3"/>
    <property type="match status" value="2"/>
</dbReference>
<dbReference type="Pfam" id="PF00754">
    <property type="entry name" value="F5_F8_type_C"/>
    <property type="match status" value="3"/>
</dbReference>
<sequence>MRFLLQKQPLTAVIISLGLGASATQAQTAYNDAWWASPNANTSFVDQFDGVSINRTKWLVEKNIFVNGEDIDYQDVEYPAADWTFRVGQPDAGASDGKVLNLKARYMDGQIQDYYGGTTGQGKPLFIRAGRIESQIADDSTFVFGKFEARIKMPPARNGEFPAWWLLGNFPDVGWTACQELDIIEFTGANASKAPQTRWSAPYPAYGGNPFGTTYAQLGISPSDQYITYGVIKTPEYIEFYINGVKTYSWTKAERGDQPWPYLTPMRMILNHAITHVEWPDVGNYNKFSTDANVANKTGYTRVTNGVTEYEYLDTASMNTNIGRTGTDFLVDYVAHWPLPTTDSWKKYTDEGKYSFFRPSNNTKGFYPLKGWMAPVSVTADAYLQEGDNAYRDNSAKNAADGYVGSKWATPRDDNMHSVTIDYGMDKPIKYFWIEWSWNLPKSYDIYGKTSTGNWEFIRTSDQQSVGWATHTFDVNKTYRYVKLVTKGRIDKAEPIWLLEFKAFEDVADVYPKPAGTALVDRAINVLGNGTFATDLNGWVGENYDGSGAAYSVVNGEARITAAAQGTGAGSYQLHTQGFGLKRNYRYQISFRARAASPRNIQVRLSEDQLNPSAAGTYLLQTVALGTTMSNYSFNLDFTGGDNAGRLAFLFGAMGNATTFIDDVVIREIAYIGSGDPLVPAISATNFTGASSGWETEWWGAAARAVDGSTGNKASGKPGIADNQDLWVSVNIDPDFEVKEVLVAGDKSAPRSLAQFKVEYGTANNTMINWTNSNNDGTYEGFTGFSAYPPANERNFRFWFRPPAGQVVEVADVQLMAVDLKPHRIYTINLDSAGSISPAGTLRYSKNNTDSATYTFNPPAGQQVANVIVDGVSLGAMNSYTFNAISASHTIAVSFTGSVPASSAASSSAPSSTPSSVSSSSAPTSVLVSQGRPVTASTSFQPATNAVDGVAGTRWESNHGVSPSWLMVDLGSNRSLTQVVIDWEAANAANYEVQGSTNGTSWTTLKTVTGAAFGNRTDTHVVSGAYRYVRVYATARSTGNTWGYSIFELKVFAQSAAASSSSASSTAAPALLTPVSANASTALTAASNAIDKNGGTRWESAHAIDPSWITFDLGSAKTLTQIAIDWEAANAANYTVQASNDNANWVDIASRTGGAFGTRTDTLTLSGNYRYVRINGTARSAGNQWGYSIWEVRLTGF</sequence>
<dbReference type="EMBL" id="JAVDVX010000010">
    <property type="protein sequence ID" value="MDR7092080.1"/>
    <property type="molecule type" value="Genomic_DNA"/>
</dbReference>
<evidence type="ECO:0000256" key="3">
    <source>
        <dbReference type="SAM" id="MobiDB-lite"/>
    </source>
</evidence>
<keyword evidence="4" id="KW-0732">Signal</keyword>
<evidence type="ECO:0000313" key="7">
    <source>
        <dbReference type="EMBL" id="MDR7092080.1"/>
    </source>
</evidence>
<keyword evidence="8" id="KW-1185">Reference proteome</keyword>
<evidence type="ECO:0000256" key="4">
    <source>
        <dbReference type="SAM" id="SignalP"/>
    </source>
</evidence>
<proteinExistence type="inferred from homology"/>
<feature type="signal peptide" evidence="4">
    <location>
        <begin position="1"/>
        <end position="28"/>
    </location>
</feature>
<gene>
    <name evidence="7" type="ORF">J2X05_004120</name>
</gene>
<dbReference type="InterPro" id="IPR003305">
    <property type="entry name" value="CenC_carb-bd"/>
</dbReference>
<dbReference type="Gene3D" id="2.60.120.260">
    <property type="entry name" value="Galactose-binding domain-like"/>
    <property type="match status" value="4"/>
</dbReference>
<dbReference type="Pfam" id="PF00722">
    <property type="entry name" value="Glyco_hydro_16"/>
    <property type="match status" value="1"/>
</dbReference>
<evidence type="ECO:0000259" key="6">
    <source>
        <dbReference type="PROSITE" id="PS51762"/>
    </source>
</evidence>
<dbReference type="SMART" id="SM00231">
    <property type="entry name" value="FA58C"/>
    <property type="match status" value="2"/>
</dbReference>
<feature type="domain" description="F5/8 type C" evidence="5">
    <location>
        <begin position="1055"/>
        <end position="1197"/>
    </location>
</feature>
<dbReference type="InterPro" id="IPR000757">
    <property type="entry name" value="Beta-glucanase-like"/>
</dbReference>
<dbReference type="InterPro" id="IPR008979">
    <property type="entry name" value="Galactose-bd-like_sf"/>
</dbReference>
<feature type="domain" description="GH16" evidence="6">
    <location>
        <begin position="32"/>
        <end position="309"/>
    </location>
</feature>
<evidence type="ECO:0000313" key="8">
    <source>
        <dbReference type="Proteomes" id="UP001253595"/>
    </source>
</evidence>
<dbReference type="Pfam" id="PF02018">
    <property type="entry name" value="CBM_4_9"/>
    <property type="match status" value="1"/>
</dbReference>
<dbReference type="CDD" id="cd08023">
    <property type="entry name" value="GH16_laminarinase_like"/>
    <property type="match status" value="1"/>
</dbReference>
<evidence type="ECO:0000256" key="2">
    <source>
        <dbReference type="ARBA" id="ARBA00022801"/>
    </source>
</evidence>
<comment type="similarity">
    <text evidence="1">Belongs to the glycosyl hydrolase 16 family.</text>
</comment>
<comment type="caution">
    <text evidence="7">The sequence shown here is derived from an EMBL/GenBank/DDBJ whole genome shotgun (WGS) entry which is preliminary data.</text>
</comment>
<dbReference type="PROSITE" id="PS51762">
    <property type="entry name" value="GH16_2"/>
    <property type="match status" value="1"/>
</dbReference>
<feature type="region of interest" description="Disordered" evidence="3">
    <location>
        <begin position="903"/>
        <end position="924"/>
    </location>
</feature>
<feature type="chain" id="PRO_5046943486" evidence="4">
    <location>
        <begin position="29"/>
        <end position="1197"/>
    </location>
</feature>
<evidence type="ECO:0000256" key="1">
    <source>
        <dbReference type="ARBA" id="ARBA00006865"/>
    </source>
</evidence>
<keyword evidence="2" id="KW-0378">Hydrolase</keyword>
<accession>A0ABU1V3W9</accession>
<protein>
    <submittedName>
        <fullName evidence="7">Uncharacterized protein</fullName>
    </submittedName>
</protein>
<dbReference type="RefSeq" id="WP_310076089.1">
    <property type="nucleotide sequence ID" value="NZ_JAVDVX010000010.1"/>
</dbReference>
<dbReference type="Gene3D" id="2.60.120.200">
    <property type="match status" value="1"/>
</dbReference>